<dbReference type="Proteomes" id="UP000186922">
    <property type="component" value="Unassembled WGS sequence"/>
</dbReference>
<reference evidence="2 3" key="1">
    <citation type="journal article" date="2016" name="Nat. Commun.">
        <title>Extremotolerant tardigrade genome and improved radiotolerance of human cultured cells by tardigrade-unique protein.</title>
        <authorList>
            <person name="Hashimoto T."/>
            <person name="Horikawa D.D."/>
            <person name="Saito Y."/>
            <person name="Kuwahara H."/>
            <person name="Kozuka-Hata H."/>
            <person name="Shin-I T."/>
            <person name="Minakuchi Y."/>
            <person name="Ohishi K."/>
            <person name="Motoyama A."/>
            <person name="Aizu T."/>
            <person name="Enomoto A."/>
            <person name="Kondo K."/>
            <person name="Tanaka S."/>
            <person name="Hara Y."/>
            <person name="Koshikawa S."/>
            <person name="Sagara H."/>
            <person name="Miura T."/>
            <person name="Yokobori S."/>
            <person name="Miyagawa K."/>
            <person name="Suzuki Y."/>
            <person name="Kubo T."/>
            <person name="Oyama M."/>
            <person name="Kohara Y."/>
            <person name="Fujiyama A."/>
            <person name="Arakawa K."/>
            <person name="Katayama T."/>
            <person name="Toyoda A."/>
            <person name="Kunieda T."/>
        </authorList>
    </citation>
    <scope>NUCLEOTIDE SEQUENCE [LARGE SCALE GENOMIC DNA]</scope>
    <source>
        <strain evidence="2 3">YOKOZUNA-1</strain>
    </source>
</reference>
<dbReference type="InterPro" id="IPR036188">
    <property type="entry name" value="FAD/NAD-bd_sf"/>
</dbReference>
<keyword evidence="3" id="KW-1185">Reference proteome</keyword>
<proteinExistence type="predicted"/>
<dbReference type="GO" id="GO:0016491">
    <property type="term" value="F:oxidoreductase activity"/>
    <property type="evidence" value="ECO:0007669"/>
    <property type="project" value="InterPro"/>
</dbReference>
<dbReference type="STRING" id="947166.A0A1D1VX84"/>
<dbReference type="EMBL" id="BDGG01000011">
    <property type="protein sequence ID" value="GAV04893.1"/>
    <property type="molecule type" value="Genomic_DNA"/>
</dbReference>
<organism evidence="2 3">
    <name type="scientific">Ramazzottius varieornatus</name>
    <name type="common">Water bear</name>
    <name type="synonym">Tardigrade</name>
    <dbReference type="NCBI Taxonomy" id="947166"/>
    <lineage>
        <taxon>Eukaryota</taxon>
        <taxon>Metazoa</taxon>
        <taxon>Ecdysozoa</taxon>
        <taxon>Tardigrada</taxon>
        <taxon>Eutardigrada</taxon>
        <taxon>Parachela</taxon>
        <taxon>Hypsibioidea</taxon>
        <taxon>Ramazzottiidae</taxon>
        <taxon>Ramazzottius</taxon>
    </lineage>
</organism>
<dbReference type="AlphaFoldDB" id="A0A1D1VX84"/>
<evidence type="ECO:0000313" key="2">
    <source>
        <dbReference type="EMBL" id="GAV04893.1"/>
    </source>
</evidence>
<comment type="caution">
    <text evidence="2">The sequence shown here is derived from an EMBL/GenBank/DDBJ whole genome shotgun (WGS) entry which is preliminary data.</text>
</comment>
<dbReference type="InterPro" id="IPR023753">
    <property type="entry name" value="FAD/NAD-binding_dom"/>
</dbReference>
<dbReference type="SUPFAM" id="SSF51905">
    <property type="entry name" value="FAD/NAD(P)-binding domain"/>
    <property type="match status" value="1"/>
</dbReference>
<feature type="domain" description="FAD/NAD(P)-binding" evidence="1">
    <location>
        <begin position="264"/>
        <end position="368"/>
    </location>
</feature>
<dbReference type="Gene3D" id="3.50.50.60">
    <property type="entry name" value="FAD/NAD(P)-binding domain"/>
    <property type="match status" value="1"/>
</dbReference>
<dbReference type="PANTHER" id="PTHR15192">
    <property type="entry name" value="PROTEIN CBG05349"/>
    <property type="match status" value="1"/>
</dbReference>
<name>A0A1D1VX84_RAMVA</name>
<dbReference type="Pfam" id="PF07992">
    <property type="entry name" value="Pyr_redox_2"/>
    <property type="match status" value="1"/>
</dbReference>
<evidence type="ECO:0000259" key="1">
    <source>
        <dbReference type="Pfam" id="PF07992"/>
    </source>
</evidence>
<sequence>MRTFHCSSVTDVTVASQQESPTSTPLLEKTDVVAVGNGPSALTLSFLLNGNWPYYDGQHPDEVLHARLSHEKEQSIIEMDFAELCADISGQSRNAVANLFDQLLHPSSGFGDVNLQSCVSWKPVAAKIPHLILGPDQPGGAWQKMHGNKKALSFNNWLELPGLPVAEWARRKGCSRRLLDSSRLPLCAWKAYYRDYPIHVGIEDNLRLGYHVTSVRHLKIPHSNEETGEYDELTKEEGSSFVEEGDEEYPWEIRGIRSIPESDVTEEFLIHAKKVVLATGTAENPKQLNIPGEFKSWTGHTYDDLHNYVVEHSIVDDEGKTEVDSDLAETDGLDGKRCWNRVLVVGSGLTAADAVMKALNAGCHVYHLFNTKHSVLAQLSDRLYPEYSAVWKMMIGERPSGVCGYYTPFANGRINRIMHDHRVSVENAKGVAITLEAIDYVSILIGSAPTLGYVQAEISRTLPVKAGQPLDAKRNPVAIDQLTHECFYQPGMFALGPLCGDNYVRFIPGGAVAVAKCLFDQQRNVMTTAERDVLSR</sequence>
<protein>
    <recommendedName>
        <fullName evidence="1">FAD/NAD(P)-binding domain-containing protein</fullName>
    </recommendedName>
</protein>
<dbReference type="OrthoDB" id="412005at2759"/>
<gene>
    <name evidence="2" type="primary">RvY_15099-1</name>
    <name evidence="2" type="synonym">RvY_15099.1</name>
    <name evidence="2" type="ORF">RvY_15099</name>
</gene>
<dbReference type="InterPro" id="IPR029731">
    <property type="entry name" value="OSGIN1/2"/>
</dbReference>
<dbReference type="PANTHER" id="PTHR15192:SF8">
    <property type="entry name" value="FAD_NAD(P)-BINDING DOMAIN-CONTAINING PROTEIN"/>
    <property type="match status" value="1"/>
</dbReference>
<evidence type="ECO:0000313" key="3">
    <source>
        <dbReference type="Proteomes" id="UP000186922"/>
    </source>
</evidence>
<accession>A0A1D1VX84</accession>